<gene>
    <name evidence="2" type="ORF">E2C01_046600</name>
</gene>
<comment type="caution">
    <text evidence="2">The sequence shown here is derived from an EMBL/GenBank/DDBJ whole genome shotgun (WGS) entry which is preliminary data.</text>
</comment>
<reference evidence="2 3" key="1">
    <citation type="submission" date="2019-05" db="EMBL/GenBank/DDBJ databases">
        <title>Another draft genome of Portunus trituberculatus and its Hox gene families provides insights of decapod evolution.</title>
        <authorList>
            <person name="Jeong J.-H."/>
            <person name="Song I."/>
            <person name="Kim S."/>
            <person name="Choi T."/>
            <person name="Kim D."/>
            <person name="Ryu S."/>
            <person name="Kim W."/>
        </authorList>
    </citation>
    <scope>NUCLEOTIDE SEQUENCE [LARGE SCALE GENOMIC DNA]</scope>
    <source>
        <tissue evidence="2">Muscle</tissue>
    </source>
</reference>
<dbReference type="Proteomes" id="UP000324222">
    <property type="component" value="Unassembled WGS sequence"/>
</dbReference>
<dbReference type="AlphaFoldDB" id="A0A5B7G870"/>
<sequence length="58" mass="6716">MNIKTRHGAEEVNLTFLSLSWSFYPSQMILYILFSSWWCTLPTAASHNIAKYCPVTVF</sequence>
<feature type="transmembrane region" description="Helical" evidence="1">
    <location>
        <begin position="12"/>
        <end position="34"/>
    </location>
</feature>
<keyword evidence="1" id="KW-0812">Transmembrane</keyword>
<evidence type="ECO:0000256" key="1">
    <source>
        <dbReference type="SAM" id="Phobius"/>
    </source>
</evidence>
<keyword evidence="3" id="KW-1185">Reference proteome</keyword>
<protein>
    <submittedName>
        <fullName evidence="2">Uncharacterized protein</fullName>
    </submittedName>
</protein>
<dbReference type="EMBL" id="VSRR010011102">
    <property type="protein sequence ID" value="MPC52724.1"/>
    <property type="molecule type" value="Genomic_DNA"/>
</dbReference>
<name>A0A5B7G870_PORTR</name>
<evidence type="ECO:0000313" key="2">
    <source>
        <dbReference type="EMBL" id="MPC52724.1"/>
    </source>
</evidence>
<evidence type="ECO:0000313" key="3">
    <source>
        <dbReference type="Proteomes" id="UP000324222"/>
    </source>
</evidence>
<keyword evidence="1" id="KW-0472">Membrane</keyword>
<organism evidence="2 3">
    <name type="scientific">Portunus trituberculatus</name>
    <name type="common">Swimming crab</name>
    <name type="synonym">Neptunus trituberculatus</name>
    <dbReference type="NCBI Taxonomy" id="210409"/>
    <lineage>
        <taxon>Eukaryota</taxon>
        <taxon>Metazoa</taxon>
        <taxon>Ecdysozoa</taxon>
        <taxon>Arthropoda</taxon>
        <taxon>Crustacea</taxon>
        <taxon>Multicrustacea</taxon>
        <taxon>Malacostraca</taxon>
        <taxon>Eumalacostraca</taxon>
        <taxon>Eucarida</taxon>
        <taxon>Decapoda</taxon>
        <taxon>Pleocyemata</taxon>
        <taxon>Brachyura</taxon>
        <taxon>Eubrachyura</taxon>
        <taxon>Portunoidea</taxon>
        <taxon>Portunidae</taxon>
        <taxon>Portuninae</taxon>
        <taxon>Portunus</taxon>
    </lineage>
</organism>
<keyword evidence="1" id="KW-1133">Transmembrane helix</keyword>
<accession>A0A5B7G870</accession>
<proteinExistence type="predicted"/>